<feature type="binding site" evidence="11">
    <location>
        <position position="92"/>
    </location>
    <ligand>
        <name>FMN</name>
        <dbReference type="ChEBI" id="CHEBI:58210"/>
    </ligand>
</feature>
<evidence type="ECO:0000256" key="4">
    <source>
        <dbReference type="ARBA" id="ARBA00005359"/>
    </source>
</evidence>
<evidence type="ECO:0000256" key="6">
    <source>
        <dbReference type="ARBA" id="ARBA00022643"/>
    </source>
</evidence>
<dbReference type="PROSITE" id="PS00911">
    <property type="entry name" value="DHODEHASE_1"/>
    <property type="match status" value="1"/>
</dbReference>
<comment type="subunit">
    <text evidence="11">Monomer.</text>
</comment>
<evidence type="ECO:0000256" key="8">
    <source>
        <dbReference type="ARBA" id="ARBA00023002"/>
    </source>
</evidence>
<dbReference type="PIRSF" id="PIRSF000164">
    <property type="entry name" value="DHO_oxidase"/>
    <property type="match status" value="1"/>
</dbReference>
<dbReference type="GO" id="GO:0044205">
    <property type="term" value="P:'de novo' UMP biosynthetic process"/>
    <property type="evidence" value="ECO:0007669"/>
    <property type="project" value="UniProtKB-UniRule"/>
</dbReference>
<feature type="binding site" evidence="11">
    <location>
        <position position="149"/>
    </location>
    <ligand>
        <name>FMN</name>
        <dbReference type="ChEBI" id="CHEBI:58210"/>
    </ligand>
</feature>
<dbReference type="GO" id="GO:0005886">
    <property type="term" value="C:plasma membrane"/>
    <property type="evidence" value="ECO:0007669"/>
    <property type="project" value="UniProtKB-SubCell"/>
</dbReference>
<dbReference type="EC" id="1.3.5.2" evidence="11"/>
<dbReference type="GO" id="GO:0005737">
    <property type="term" value="C:cytoplasm"/>
    <property type="evidence" value="ECO:0007669"/>
    <property type="project" value="InterPro"/>
</dbReference>
<keyword evidence="5 11" id="KW-0285">Flavoprotein</keyword>
<evidence type="ECO:0000256" key="9">
    <source>
        <dbReference type="ARBA" id="ARBA00023136"/>
    </source>
</evidence>
<feature type="binding site" evidence="11">
    <location>
        <position position="274"/>
    </location>
    <ligand>
        <name>FMN</name>
        <dbReference type="ChEBI" id="CHEBI:58210"/>
    </ligand>
</feature>
<dbReference type="EMBL" id="JACHVA010000064">
    <property type="protein sequence ID" value="MBC2601657.1"/>
    <property type="molecule type" value="Genomic_DNA"/>
</dbReference>
<feature type="binding site" evidence="11">
    <location>
        <begin position="253"/>
        <end position="254"/>
    </location>
    <ligand>
        <name>substrate</name>
    </ligand>
</feature>
<dbReference type="InterPro" id="IPR001295">
    <property type="entry name" value="Dihydroorotate_DH_CS"/>
</dbReference>
<feature type="binding site" evidence="11">
    <location>
        <position position="182"/>
    </location>
    <ligand>
        <name>FMN</name>
        <dbReference type="ChEBI" id="CHEBI:58210"/>
    </ligand>
</feature>
<name>A0A7X1E5J0_9BACT</name>
<feature type="binding site" evidence="11">
    <location>
        <position position="252"/>
    </location>
    <ligand>
        <name>FMN</name>
        <dbReference type="ChEBI" id="CHEBI:58210"/>
    </ligand>
</feature>
<feature type="binding site" evidence="11">
    <location>
        <position position="224"/>
    </location>
    <ligand>
        <name>FMN</name>
        <dbReference type="ChEBI" id="CHEBI:58210"/>
    </ligand>
</feature>
<dbReference type="NCBIfam" id="TIGR01036">
    <property type="entry name" value="pyrD_sub2"/>
    <property type="match status" value="1"/>
</dbReference>
<dbReference type="InterPro" id="IPR013785">
    <property type="entry name" value="Aldolase_TIM"/>
</dbReference>
<dbReference type="UniPathway" id="UPA00070">
    <property type="reaction ID" value="UER00946"/>
</dbReference>
<evidence type="ECO:0000313" key="14">
    <source>
        <dbReference type="Proteomes" id="UP000525652"/>
    </source>
</evidence>
<keyword evidence="7 11" id="KW-0665">Pyrimidine biosynthesis</keyword>
<dbReference type="InterPro" id="IPR050074">
    <property type="entry name" value="DHO_dehydrogenase"/>
</dbReference>
<comment type="cofactor">
    <cofactor evidence="11">
        <name>FMN</name>
        <dbReference type="ChEBI" id="CHEBI:58210"/>
    </cofactor>
    <text evidence="11">Binds 1 FMN per subunit.</text>
</comment>
<dbReference type="CDD" id="cd04738">
    <property type="entry name" value="DHOD_2_like"/>
    <property type="match status" value="1"/>
</dbReference>
<dbReference type="NCBIfam" id="NF003652">
    <property type="entry name" value="PRK05286.2-5"/>
    <property type="match status" value="1"/>
</dbReference>
<dbReference type="PANTHER" id="PTHR48109:SF4">
    <property type="entry name" value="DIHYDROOROTATE DEHYDROGENASE (QUINONE), MITOCHONDRIAL"/>
    <property type="match status" value="1"/>
</dbReference>
<dbReference type="InterPro" id="IPR005720">
    <property type="entry name" value="Dihydroorotate_DH_cat"/>
</dbReference>
<feature type="binding site" evidence="11">
    <location>
        <begin position="68"/>
        <end position="72"/>
    </location>
    <ligand>
        <name>FMN</name>
        <dbReference type="ChEBI" id="CHEBI:58210"/>
    </ligand>
</feature>
<feature type="active site" description="Nucleophile" evidence="11">
    <location>
        <position position="185"/>
    </location>
</feature>
<keyword evidence="9 11" id="KW-0472">Membrane</keyword>
<comment type="pathway">
    <text evidence="3 11">Pyrimidine metabolism; UMP biosynthesis via de novo pathway; orotate from (S)-dihydroorotate (quinone route): step 1/1.</text>
</comment>
<evidence type="ECO:0000256" key="5">
    <source>
        <dbReference type="ARBA" id="ARBA00022630"/>
    </source>
</evidence>
<feature type="binding site" evidence="11">
    <location>
        <begin position="324"/>
        <end position="325"/>
    </location>
    <ligand>
        <name>FMN</name>
        <dbReference type="ChEBI" id="CHEBI:58210"/>
    </ligand>
</feature>
<comment type="catalytic activity">
    <reaction evidence="10 11">
        <text>(S)-dihydroorotate + a quinone = orotate + a quinol</text>
        <dbReference type="Rhea" id="RHEA:30187"/>
        <dbReference type="ChEBI" id="CHEBI:24646"/>
        <dbReference type="ChEBI" id="CHEBI:30839"/>
        <dbReference type="ChEBI" id="CHEBI:30864"/>
        <dbReference type="ChEBI" id="CHEBI:132124"/>
        <dbReference type="EC" id="1.3.5.2"/>
    </reaction>
</comment>
<feature type="binding site" evidence="11">
    <location>
        <position position="187"/>
    </location>
    <ligand>
        <name>substrate</name>
    </ligand>
</feature>
<dbReference type="AlphaFoldDB" id="A0A7X1E5J0"/>
<comment type="caution">
    <text evidence="13">The sequence shown here is derived from an EMBL/GenBank/DDBJ whole genome shotgun (WGS) entry which is preliminary data.</text>
</comment>
<evidence type="ECO:0000256" key="3">
    <source>
        <dbReference type="ARBA" id="ARBA00005161"/>
    </source>
</evidence>
<proteinExistence type="inferred from homology"/>
<evidence type="ECO:0000256" key="11">
    <source>
        <dbReference type="HAMAP-Rule" id="MF_00225"/>
    </source>
</evidence>
<feature type="domain" description="Dihydroorotate dehydrogenase catalytic" evidence="12">
    <location>
        <begin position="54"/>
        <end position="342"/>
    </location>
</feature>
<dbReference type="Proteomes" id="UP000525652">
    <property type="component" value="Unassembled WGS sequence"/>
</dbReference>
<evidence type="ECO:0000256" key="10">
    <source>
        <dbReference type="ARBA" id="ARBA00048639"/>
    </source>
</evidence>
<dbReference type="Pfam" id="PF01180">
    <property type="entry name" value="DHO_dh"/>
    <property type="match status" value="1"/>
</dbReference>
<evidence type="ECO:0000259" key="12">
    <source>
        <dbReference type="Pfam" id="PF01180"/>
    </source>
</evidence>
<gene>
    <name evidence="11" type="primary">pyrD</name>
    <name evidence="13" type="ORF">H5P30_07685</name>
</gene>
<dbReference type="NCBIfam" id="NF003645">
    <property type="entry name" value="PRK05286.1-2"/>
    <property type="match status" value="1"/>
</dbReference>
<dbReference type="PANTHER" id="PTHR48109">
    <property type="entry name" value="DIHYDROOROTATE DEHYDROGENASE (QUINONE), MITOCHONDRIAL-RELATED"/>
    <property type="match status" value="1"/>
</dbReference>
<feature type="binding site" evidence="11">
    <location>
        <begin position="117"/>
        <end position="121"/>
    </location>
    <ligand>
        <name>substrate</name>
    </ligand>
</feature>
<dbReference type="RefSeq" id="WP_185692378.1">
    <property type="nucleotide sequence ID" value="NZ_JACHVA010000064.1"/>
</dbReference>
<comment type="subcellular location">
    <subcellularLocation>
        <location evidence="11">Cell membrane</location>
        <topology evidence="11">Peripheral membrane protein</topology>
    </subcellularLocation>
    <subcellularLocation>
        <location evidence="2">Membrane</location>
    </subcellularLocation>
</comment>
<feature type="binding site" evidence="11">
    <location>
        <position position="182"/>
    </location>
    <ligand>
        <name>substrate</name>
    </ligand>
</feature>
<evidence type="ECO:0000256" key="1">
    <source>
        <dbReference type="ARBA" id="ARBA00003125"/>
    </source>
</evidence>
<sequence>MDLFYEKILRPLFFRLGPERAHEYGRNFLQTLSTVQPACRLLAKFTQGRGESIELAGLKFPNHIGLAAGMDKDAEFVPAAAALGFGHVEVGTVTPKPQPGNPQPRLFRYPEHEAIVNRMGFNNHGMEAMGKRLRRLPAPGKRIAPVGVNIGKNKNTALEDAASDYLSCFEHLVDLADYFTVNVSSPNTEGLRELQEKDRLLEILGGLEERNRARKAGTVPIFLKIAPDLTFHQIGEILEVVAESGVAGLVATNTTIGRDSLPAGREYEHGGLSGSPLQLRSTQIIRFISRETGGKLPLIGVGGIHDSASAAEKLDAGAHLIQLYTGWIYRGPFFARTLARSLRFHRENW</sequence>
<dbReference type="GO" id="GO:0106430">
    <property type="term" value="F:dihydroorotate dehydrogenase (quinone) activity"/>
    <property type="evidence" value="ECO:0007669"/>
    <property type="project" value="UniProtKB-EC"/>
</dbReference>
<dbReference type="InterPro" id="IPR012135">
    <property type="entry name" value="Dihydroorotate_DH_1_2"/>
</dbReference>
<feature type="binding site" evidence="11">
    <location>
        <position position="72"/>
    </location>
    <ligand>
        <name>substrate</name>
    </ligand>
</feature>
<keyword evidence="14" id="KW-1185">Reference proteome</keyword>
<evidence type="ECO:0000313" key="13">
    <source>
        <dbReference type="EMBL" id="MBC2601657.1"/>
    </source>
</evidence>
<keyword evidence="8 11" id="KW-0560">Oxidoreductase</keyword>
<organism evidence="13 14">
    <name type="scientific">Puniceicoccus vermicola</name>
    <dbReference type="NCBI Taxonomy" id="388746"/>
    <lineage>
        <taxon>Bacteria</taxon>
        <taxon>Pseudomonadati</taxon>
        <taxon>Verrucomicrobiota</taxon>
        <taxon>Opitutia</taxon>
        <taxon>Puniceicoccales</taxon>
        <taxon>Puniceicoccaceae</taxon>
        <taxon>Puniceicoccus</taxon>
    </lineage>
</organism>
<reference evidence="13 14" key="1">
    <citation type="submission" date="2020-07" db="EMBL/GenBank/DDBJ databases">
        <authorList>
            <person name="Feng X."/>
        </authorList>
    </citation>
    <scope>NUCLEOTIDE SEQUENCE [LARGE SCALE GENOMIC DNA]</scope>
    <source>
        <strain evidence="13 14">JCM14086</strain>
    </source>
</reference>
<dbReference type="SUPFAM" id="SSF51395">
    <property type="entry name" value="FMN-linked oxidoreductases"/>
    <property type="match status" value="1"/>
</dbReference>
<keyword evidence="6 11" id="KW-0288">FMN</keyword>
<dbReference type="PROSITE" id="PS00912">
    <property type="entry name" value="DHODEHASE_2"/>
    <property type="match status" value="1"/>
</dbReference>
<dbReference type="InterPro" id="IPR005719">
    <property type="entry name" value="Dihydroorotate_DH_2"/>
</dbReference>
<dbReference type="GO" id="GO:0006207">
    <property type="term" value="P:'de novo' pyrimidine nucleobase biosynthetic process"/>
    <property type="evidence" value="ECO:0007669"/>
    <property type="project" value="UniProtKB-UniRule"/>
</dbReference>
<accession>A0A7X1E5J0</accession>
<comment type="function">
    <text evidence="1 11">Catalyzes the conversion of dihydroorotate to orotate with quinone as electron acceptor.</text>
</comment>
<evidence type="ECO:0000256" key="2">
    <source>
        <dbReference type="ARBA" id="ARBA00004370"/>
    </source>
</evidence>
<evidence type="ECO:0000256" key="7">
    <source>
        <dbReference type="ARBA" id="ARBA00022975"/>
    </source>
</evidence>
<keyword evidence="11" id="KW-1003">Cell membrane</keyword>
<dbReference type="Gene3D" id="3.20.20.70">
    <property type="entry name" value="Aldolase class I"/>
    <property type="match status" value="1"/>
</dbReference>
<protein>
    <recommendedName>
        <fullName evidence="11">Dihydroorotate dehydrogenase (quinone)</fullName>
        <ecNumber evidence="11">1.3.5.2</ecNumber>
    </recommendedName>
    <alternativeName>
        <fullName evidence="11">DHOdehase</fullName>
        <shortName evidence="11">DHOD</shortName>
        <shortName evidence="11">DHODase</shortName>
    </alternativeName>
    <alternativeName>
        <fullName evidence="11">Dihydroorotate oxidase</fullName>
    </alternativeName>
</protein>
<comment type="similarity">
    <text evidence="4 11">Belongs to the dihydroorotate dehydrogenase family. Type 2 subfamily.</text>
</comment>
<dbReference type="HAMAP" id="MF_00225">
    <property type="entry name" value="DHO_dh_type2"/>
    <property type="match status" value="1"/>
</dbReference>
<feature type="binding site" evidence="11">
    <location>
        <position position="303"/>
    </location>
    <ligand>
        <name>FMN</name>
        <dbReference type="ChEBI" id="CHEBI:58210"/>
    </ligand>
</feature>